<feature type="non-terminal residue" evidence="2">
    <location>
        <position position="1"/>
    </location>
</feature>
<dbReference type="Proteomes" id="UP000688947">
    <property type="component" value="Unassembled WGS sequence"/>
</dbReference>
<feature type="region of interest" description="Disordered" evidence="1">
    <location>
        <begin position="43"/>
        <end position="63"/>
    </location>
</feature>
<dbReference type="EMBL" id="JAENGZ010000043">
    <property type="protein sequence ID" value="KAG6971948.1"/>
    <property type="molecule type" value="Genomic_DNA"/>
</dbReference>
<evidence type="ECO:0000313" key="3">
    <source>
        <dbReference type="Proteomes" id="UP000688947"/>
    </source>
</evidence>
<evidence type="ECO:0000256" key="1">
    <source>
        <dbReference type="SAM" id="MobiDB-lite"/>
    </source>
</evidence>
<sequence length="125" mass="13434">LSDSGAKSLSRGATESVFISTAKSRSSAAAGLCASQTNIHLATQSSRRRKTVRGTTNYPERSKPFTTESIISFVAESVTSSIAKQPVSNLASGSRSLYIGSEMSFNLARLEWRRTFPISVKRSLG</sequence>
<dbReference type="AlphaFoldDB" id="A0A8T1UWY1"/>
<evidence type="ECO:0000313" key="2">
    <source>
        <dbReference type="EMBL" id="KAG6971948.1"/>
    </source>
</evidence>
<name>A0A8T1UWY1_9STRA</name>
<organism evidence="2 3">
    <name type="scientific">Phytophthora cactorum</name>
    <dbReference type="NCBI Taxonomy" id="29920"/>
    <lineage>
        <taxon>Eukaryota</taxon>
        <taxon>Sar</taxon>
        <taxon>Stramenopiles</taxon>
        <taxon>Oomycota</taxon>
        <taxon>Peronosporomycetes</taxon>
        <taxon>Peronosporales</taxon>
        <taxon>Peronosporaceae</taxon>
        <taxon>Phytophthora</taxon>
    </lineage>
</organism>
<proteinExistence type="predicted"/>
<gene>
    <name evidence="2" type="ORF">JG687_00001722</name>
</gene>
<feature type="compositionally biased region" description="Polar residues" evidence="1">
    <location>
        <begin position="53"/>
        <end position="63"/>
    </location>
</feature>
<accession>A0A8T1UWY1</accession>
<protein>
    <submittedName>
        <fullName evidence="2">Uncharacterized protein</fullName>
    </submittedName>
</protein>
<comment type="caution">
    <text evidence="2">The sequence shown here is derived from an EMBL/GenBank/DDBJ whole genome shotgun (WGS) entry which is preliminary data.</text>
</comment>
<reference evidence="2" key="1">
    <citation type="submission" date="2021-01" db="EMBL/GenBank/DDBJ databases">
        <title>Phytophthora aleatoria, a newly-described species from Pinus radiata is distinct from Phytophthora cactorum isolates based on comparative genomics.</title>
        <authorList>
            <person name="Mcdougal R."/>
            <person name="Panda P."/>
            <person name="Williams N."/>
            <person name="Studholme D.J."/>
        </authorList>
    </citation>
    <scope>NUCLEOTIDE SEQUENCE</scope>
    <source>
        <strain evidence="2">NZFS 3830</strain>
    </source>
</reference>